<comment type="caution">
    <text evidence="5">The sequence shown here is derived from an EMBL/GenBank/DDBJ whole genome shotgun (WGS) entry which is preliminary data.</text>
</comment>
<dbReference type="Gene3D" id="3.30.300.30">
    <property type="match status" value="1"/>
</dbReference>
<reference evidence="6" key="1">
    <citation type="journal article" date="2019" name="Int. J. Syst. Evol. Microbiol.">
        <title>The Global Catalogue of Microorganisms (GCM) 10K type strain sequencing project: providing services to taxonomists for standard genome sequencing and annotation.</title>
        <authorList>
            <consortium name="The Broad Institute Genomics Platform"/>
            <consortium name="The Broad Institute Genome Sequencing Center for Infectious Disease"/>
            <person name="Wu L."/>
            <person name="Ma J."/>
        </authorList>
    </citation>
    <scope>NUCLEOTIDE SEQUENCE [LARGE SCALE GENOMIC DNA]</scope>
    <source>
        <strain evidence="6">JCM 14309</strain>
    </source>
</reference>
<feature type="domain" description="AMP-binding enzyme C-terminal" evidence="4">
    <location>
        <begin position="437"/>
        <end position="512"/>
    </location>
</feature>
<dbReference type="InterPro" id="IPR045851">
    <property type="entry name" value="AMP-bd_C_sf"/>
</dbReference>
<evidence type="ECO:0000256" key="1">
    <source>
        <dbReference type="ARBA" id="ARBA00006432"/>
    </source>
</evidence>
<protein>
    <submittedName>
        <fullName evidence="5">ATP-dependent acyl-CoA ligase</fullName>
    </submittedName>
</protein>
<evidence type="ECO:0000259" key="4">
    <source>
        <dbReference type="Pfam" id="PF13193"/>
    </source>
</evidence>
<evidence type="ECO:0000313" key="6">
    <source>
        <dbReference type="Proteomes" id="UP001500236"/>
    </source>
</evidence>
<proteinExistence type="inferred from homology"/>
<name>A0ABP6LXX9_9MICC</name>
<evidence type="ECO:0000256" key="2">
    <source>
        <dbReference type="ARBA" id="ARBA00022598"/>
    </source>
</evidence>
<organism evidence="5 6">
    <name type="scientific">Nesterenkonia aethiopica</name>
    <dbReference type="NCBI Taxonomy" id="269144"/>
    <lineage>
        <taxon>Bacteria</taxon>
        <taxon>Bacillati</taxon>
        <taxon>Actinomycetota</taxon>
        <taxon>Actinomycetes</taxon>
        <taxon>Micrococcales</taxon>
        <taxon>Micrococcaceae</taxon>
        <taxon>Nesterenkonia</taxon>
    </lineage>
</organism>
<dbReference type="PROSITE" id="PS00455">
    <property type="entry name" value="AMP_BINDING"/>
    <property type="match status" value="1"/>
</dbReference>
<keyword evidence="6" id="KW-1185">Reference proteome</keyword>
<dbReference type="Proteomes" id="UP001500236">
    <property type="component" value="Unassembled WGS sequence"/>
</dbReference>
<dbReference type="RefSeq" id="WP_344682426.1">
    <property type="nucleotide sequence ID" value="NZ_BAAAVT010000008.1"/>
</dbReference>
<dbReference type="Pfam" id="PF00501">
    <property type="entry name" value="AMP-binding"/>
    <property type="match status" value="1"/>
</dbReference>
<evidence type="ECO:0000259" key="3">
    <source>
        <dbReference type="Pfam" id="PF00501"/>
    </source>
</evidence>
<feature type="domain" description="AMP-dependent synthetase/ligase" evidence="3">
    <location>
        <begin position="20"/>
        <end position="387"/>
    </location>
</feature>
<dbReference type="Pfam" id="PF13193">
    <property type="entry name" value="AMP-binding_C"/>
    <property type="match status" value="1"/>
</dbReference>
<evidence type="ECO:0000313" key="5">
    <source>
        <dbReference type="EMBL" id="GAA3062966.1"/>
    </source>
</evidence>
<dbReference type="InterPro" id="IPR000873">
    <property type="entry name" value="AMP-dep_synth/lig_dom"/>
</dbReference>
<sequence length="537" mass="57945">MIPRLDRSLQECTIPAMLLRRAEEAPESPLVRCGAHSRGAREQIDAVSRTAGILQRQGVSRGDRVALLSVNSLPMLDVILAAAWMGAVAVPLNTALTPAQLRHALTNSGAQLICVDAAGLQSLTALDDYAELTTVWMLPNPTSTADGGHGDVADAVPGLSVGPMPTVDGPGVEPADVGPGGIAAILYTSGTTGPAKGVLCPHAQFYWWGRNMAEHMGFTADDVLFTTLPLFHTNALNAFMQAVVSGATFAVAERFSASTFWSQAAQTGATFTYLLGAMVGILLNRSQEEFDPAHRVRAALSPATPARMVEEFRDRFGVTLLDGFGSTETNFVIGVPRDEPRPGYMGVQLEGFEARVADEHGSALPDGQAGELLLRSAQPAAFARGYFNMPEETVGAWDDLWFHTGDRVVRESDGWFRFVDRIKDIIRRRGENISSLEVEEAARAHDDVVDAAAYAVASELGEEEVQLSIEVRPGAAVEPAELITFLEPRLPYFAVPRYLTLEDELPRTANGKVSKAVLRAAAGDLKRWDRQREGQRV</sequence>
<dbReference type="PANTHER" id="PTHR43201:SF5">
    <property type="entry name" value="MEDIUM-CHAIN ACYL-COA LIGASE ACSF2, MITOCHONDRIAL"/>
    <property type="match status" value="1"/>
</dbReference>
<comment type="similarity">
    <text evidence="1">Belongs to the ATP-dependent AMP-binding enzyme family.</text>
</comment>
<dbReference type="SUPFAM" id="SSF56801">
    <property type="entry name" value="Acetyl-CoA synthetase-like"/>
    <property type="match status" value="1"/>
</dbReference>
<gene>
    <name evidence="5" type="ORF">GCM10010529_15300</name>
</gene>
<accession>A0ABP6LXX9</accession>
<dbReference type="InterPro" id="IPR020845">
    <property type="entry name" value="AMP-binding_CS"/>
</dbReference>
<dbReference type="Gene3D" id="3.40.50.12780">
    <property type="entry name" value="N-terminal domain of ligase-like"/>
    <property type="match status" value="1"/>
</dbReference>
<dbReference type="EMBL" id="BAAAVT010000008">
    <property type="protein sequence ID" value="GAA3062966.1"/>
    <property type="molecule type" value="Genomic_DNA"/>
</dbReference>
<dbReference type="PANTHER" id="PTHR43201">
    <property type="entry name" value="ACYL-COA SYNTHETASE"/>
    <property type="match status" value="1"/>
</dbReference>
<dbReference type="InterPro" id="IPR025110">
    <property type="entry name" value="AMP-bd_C"/>
</dbReference>
<dbReference type="InterPro" id="IPR042099">
    <property type="entry name" value="ANL_N_sf"/>
</dbReference>
<dbReference type="GO" id="GO:0016874">
    <property type="term" value="F:ligase activity"/>
    <property type="evidence" value="ECO:0007669"/>
    <property type="project" value="UniProtKB-KW"/>
</dbReference>
<keyword evidence="2 5" id="KW-0436">Ligase</keyword>